<dbReference type="AlphaFoldDB" id="A0AA39NN74"/>
<dbReference type="EMBL" id="JAUEPR010000067">
    <property type="protein sequence ID" value="KAK0468759.1"/>
    <property type="molecule type" value="Genomic_DNA"/>
</dbReference>
<gene>
    <name evidence="1" type="ORF">IW261DRAFT_1016817</name>
</gene>
<protein>
    <submittedName>
        <fullName evidence="1">Uncharacterized protein</fullName>
    </submittedName>
</protein>
<proteinExistence type="predicted"/>
<comment type="caution">
    <text evidence="1">The sequence shown here is derived from an EMBL/GenBank/DDBJ whole genome shotgun (WGS) entry which is preliminary data.</text>
</comment>
<keyword evidence="2" id="KW-1185">Reference proteome</keyword>
<reference evidence="1" key="1">
    <citation type="submission" date="2023-06" db="EMBL/GenBank/DDBJ databases">
        <authorList>
            <consortium name="Lawrence Berkeley National Laboratory"/>
            <person name="Ahrendt S."/>
            <person name="Sahu N."/>
            <person name="Indic B."/>
            <person name="Wong-Bajracharya J."/>
            <person name="Merenyi Z."/>
            <person name="Ke H.-M."/>
            <person name="Monk M."/>
            <person name="Kocsube S."/>
            <person name="Drula E."/>
            <person name="Lipzen A."/>
            <person name="Balint B."/>
            <person name="Henrissat B."/>
            <person name="Andreopoulos B."/>
            <person name="Martin F.M."/>
            <person name="Harder C.B."/>
            <person name="Rigling D."/>
            <person name="Ford K.L."/>
            <person name="Foster G.D."/>
            <person name="Pangilinan J."/>
            <person name="Papanicolaou A."/>
            <person name="Barry K."/>
            <person name="LaButti K."/>
            <person name="Viragh M."/>
            <person name="Koriabine M."/>
            <person name="Yan M."/>
            <person name="Riley R."/>
            <person name="Champramary S."/>
            <person name="Plett K.L."/>
            <person name="Tsai I.J."/>
            <person name="Slot J."/>
            <person name="Sipos G."/>
            <person name="Plett J."/>
            <person name="Nagy L.G."/>
            <person name="Grigoriev I.V."/>
        </authorList>
    </citation>
    <scope>NUCLEOTIDE SEQUENCE</scope>
    <source>
        <strain evidence="1">ICMP 16352</strain>
    </source>
</reference>
<accession>A0AA39NN74</accession>
<evidence type="ECO:0000313" key="1">
    <source>
        <dbReference type="EMBL" id="KAK0468759.1"/>
    </source>
</evidence>
<name>A0AA39NN74_9AGAR</name>
<dbReference type="Proteomes" id="UP001175227">
    <property type="component" value="Unassembled WGS sequence"/>
</dbReference>
<evidence type="ECO:0000313" key="2">
    <source>
        <dbReference type="Proteomes" id="UP001175227"/>
    </source>
</evidence>
<organism evidence="1 2">
    <name type="scientific">Armillaria novae-zelandiae</name>
    <dbReference type="NCBI Taxonomy" id="153914"/>
    <lineage>
        <taxon>Eukaryota</taxon>
        <taxon>Fungi</taxon>
        <taxon>Dikarya</taxon>
        <taxon>Basidiomycota</taxon>
        <taxon>Agaricomycotina</taxon>
        <taxon>Agaricomycetes</taxon>
        <taxon>Agaricomycetidae</taxon>
        <taxon>Agaricales</taxon>
        <taxon>Marasmiineae</taxon>
        <taxon>Physalacriaceae</taxon>
        <taxon>Armillaria</taxon>
    </lineage>
</organism>
<sequence>MNLGCRVTTAGAPLVGLATISYTWGRRRGRVSAVRGGGSTQRSIGRSTWPMVMIRGIESRPRFLIRLRRSASHRPWSSLLFPFNVAILSSSSRCCLRESGKKCIFFSSPVRLLESRHFAAVHLGFQDYDASRITAVSYRASHLFQRLVANWEGSS</sequence>